<dbReference type="InterPro" id="IPR028098">
    <property type="entry name" value="Glyco_trans_4-like_N"/>
</dbReference>
<reference evidence="4 5" key="1">
    <citation type="journal article" date="2016" name="Nat. Commun.">
        <title>Thousands of microbial genomes shed light on interconnected biogeochemical processes in an aquifer system.</title>
        <authorList>
            <person name="Anantharaman K."/>
            <person name="Brown C.T."/>
            <person name="Hug L.A."/>
            <person name="Sharon I."/>
            <person name="Castelle C.J."/>
            <person name="Probst A.J."/>
            <person name="Thomas B.C."/>
            <person name="Singh A."/>
            <person name="Wilkins M.J."/>
            <person name="Karaoz U."/>
            <person name="Brodie E.L."/>
            <person name="Williams K.H."/>
            <person name="Hubbard S.S."/>
            <person name="Banfield J.F."/>
        </authorList>
    </citation>
    <scope>NUCLEOTIDE SEQUENCE [LARGE SCALE GENOMIC DNA]</scope>
</reference>
<dbReference type="InterPro" id="IPR001296">
    <property type="entry name" value="Glyco_trans_1"/>
</dbReference>
<dbReference type="Pfam" id="PF13439">
    <property type="entry name" value="Glyco_transf_4"/>
    <property type="match status" value="1"/>
</dbReference>
<name>A0A1F7INB2_9BACT</name>
<dbReference type="GO" id="GO:0016757">
    <property type="term" value="F:glycosyltransferase activity"/>
    <property type="evidence" value="ECO:0007669"/>
    <property type="project" value="InterPro"/>
</dbReference>
<dbReference type="Pfam" id="PF00534">
    <property type="entry name" value="Glycos_transf_1"/>
    <property type="match status" value="1"/>
</dbReference>
<dbReference type="PANTHER" id="PTHR46401">
    <property type="entry name" value="GLYCOSYLTRANSFERASE WBBK-RELATED"/>
    <property type="match status" value="1"/>
</dbReference>
<evidence type="ECO:0000313" key="5">
    <source>
        <dbReference type="Proteomes" id="UP000178040"/>
    </source>
</evidence>
<sequence>MNILWFTWKDKKNPAAGGAELINEELAKKLVEEENEVKFLVGGFKGAEQKETIYGYEIIRVGNRFTVYWEAFRYFRKHLNFWPDLIIEEINTFPFFTQLYTKQKRVLLFYQLCREIWFYQFSFPLNLIGYFLESIYLKFLSNNKVITESESTKKDLLKYGFSKENIAIFPIGISPIKSMKLNKFPNFTLLSFGTIRSMKRTTHQIKAFEIAKQHIPKLKLIIVGDSQNHYGKKVLQIIDASPYKKDVSYFGKVDEKRKFYLMAQSHLILVTSVKEGWGLVVTEANSQGTPAIVYDVDGLRDSVEDKVTGLVCKKNNPNELARNIVKLFKEKKLYKRLQNNAFTWSKQFNFDKSYREFKNILKL</sequence>
<evidence type="ECO:0008006" key="6">
    <source>
        <dbReference type="Google" id="ProtNLM"/>
    </source>
</evidence>
<gene>
    <name evidence="4" type="ORF">A3B40_03615</name>
</gene>
<evidence type="ECO:0000259" key="2">
    <source>
        <dbReference type="Pfam" id="PF00534"/>
    </source>
</evidence>
<protein>
    <recommendedName>
        <fullName evidence="6">Glycosyl transferase family 1 domain-containing protein</fullName>
    </recommendedName>
</protein>
<evidence type="ECO:0000313" key="4">
    <source>
        <dbReference type="EMBL" id="OGK44859.1"/>
    </source>
</evidence>
<feature type="domain" description="Glycosyltransferase subfamily 4-like N-terminal" evidence="3">
    <location>
        <begin position="17"/>
        <end position="174"/>
    </location>
</feature>
<dbReference type="EMBL" id="MGAI01000020">
    <property type="protein sequence ID" value="OGK44859.1"/>
    <property type="molecule type" value="Genomic_DNA"/>
</dbReference>
<comment type="caution">
    <text evidence="4">The sequence shown here is derived from an EMBL/GenBank/DDBJ whole genome shotgun (WGS) entry which is preliminary data.</text>
</comment>
<proteinExistence type="predicted"/>
<organism evidence="4 5">
    <name type="scientific">Candidatus Roizmanbacteria bacterium RIFCSPLOWO2_01_FULL_37_16</name>
    <dbReference type="NCBI Taxonomy" id="1802058"/>
    <lineage>
        <taxon>Bacteria</taxon>
        <taxon>Candidatus Roizmaniibacteriota</taxon>
    </lineage>
</organism>
<keyword evidence="1" id="KW-0808">Transferase</keyword>
<feature type="domain" description="Glycosyl transferase family 1" evidence="2">
    <location>
        <begin position="187"/>
        <end position="342"/>
    </location>
</feature>
<accession>A0A1F7INB2</accession>
<dbReference type="Proteomes" id="UP000178040">
    <property type="component" value="Unassembled WGS sequence"/>
</dbReference>
<evidence type="ECO:0000256" key="1">
    <source>
        <dbReference type="ARBA" id="ARBA00022679"/>
    </source>
</evidence>
<evidence type="ECO:0000259" key="3">
    <source>
        <dbReference type="Pfam" id="PF13439"/>
    </source>
</evidence>
<dbReference type="CDD" id="cd03801">
    <property type="entry name" value="GT4_PimA-like"/>
    <property type="match status" value="1"/>
</dbReference>
<dbReference type="SUPFAM" id="SSF53756">
    <property type="entry name" value="UDP-Glycosyltransferase/glycogen phosphorylase"/>
    <property type="match status" value="1"/>
</dbReference>
<dbReference type="PANTHER" id="PTHR46401:SF2">
    <property type="entry name" value="GLYCOSYLTRANSFERASE WBBK-RELATED"/>
    <property type="match status" value="1"/>
</dbReference>
<dbReference type="Gene3D" id="3.40.50.2000">
    <property type="entry name" value="Glycogen Phosphorylase B"/>
    <property type="match status" value="2"/>
</dbReference>
<dbReference type="AlphaFoldDB" id="A0A1F7INB2"/>